<dbReference type="AlphaFoldDB" id="A0A084EZL3"/>
<evidence type="ECO:0000256" key="4">
    <source>
        <dbReference type="HAMAP-Rule" id="MF_00368"/>
    </source>
</evidence>
<keyword evidence="2 4" id="KW-0689">Ribosomal protein</keyword>
<comment type="similarity">
    <text evidence="1 4">Belongs to the bacterial ribosomal protein bL12 family.</text>
</comment>
<dbReference type="OrthoDB" id="9811748at2"/>
<dbReference type="NCBIfam" id="TIGR00855">
    <property type="entry name" value="L12"/>
    <property type="match status" value="1"/>
</dbReference>
<proteinExistence type="inferred from homology"/>
<dbReference type="GO" id="GO:0003735">
    <property type="term" value="F:structural constituent of ribosome"/>
    <property type="evidence" value="ECO:0007669"/>
    <property type="project" value="InterPro"/>
</dbReference>
<evidence type="ECO:0000256" key="1">
    <source>
        <dbReference type="ARBA" id="ARBA00007197"/>
    </source>
</evidence>
<dbReference type="FunFam" id="3.30.1390.10:FF:000001">
    <property type="entry name" value="50S ribosomal protein L7/L12"/>
    <property type="match status" value="1"/>
</dbReference>
<keyword evidence="3 4" id="KW-0687">Ribonucleoprotein</keyword>
<dbReference type="InterPro" id="IPR013823">
    <property type="entry name" value="Ribosomal_bL12_C"/>
</dbReference>
<dbReference type="Pfam" id="PF00542">
    <property type="entry name" value="Ribosomal_L12"/>
    <property type="match status" value="1"/>
</dbReference>
<dbReference type="HAMAP" id="MF_00368">
    <property type="entry name" value="Ribosomal_bL12"/>
    <property type="match status" value="1"/>
</dbReference>
<dbReference type="eggNOG" id="COG0222">
    <property type="taxonomic scope" value="Bacteria"/>
</dbReference>
<evidence type="ECO:0000256" key="2">
    <source>
        <dbReference type="ARBA" id="ARBA00022980"/>
    </source>
</evidence>
<feature type="domain" description="Large ribosomal subunit protein bL12 C-terminal" evidence="5">
    <location>
        <begin position="57"/>
        <end position="121"/>
    </location>
</feature>
<evidence type="ECO:0000313" key="7">
    <source>
        <dbReference type="EMBL" id="KEZ23405.1"/>
    </source>
</evidence>
<comment type="caution">
    <text evidence="7">The sequence shown here is derived from an EMBL/GenBank/DDBJ whole genome shotgun (WGS) entry which is preliminary data.</text>
</comment>
<dbReference type="Proteomes" id="UP000028537">
    <property type="component" value="Unassembled WGS sequence"/>
</dbReference>
<evidence type="ECO:0000313" key="8">
    <source>
        <dbReference type="Proteomes" id="UP000028537"/>
    </source>
</evidence>
<accession>A0A084EZL3</accession>
<reference evidence="7 8" key="1">
    <citation type="submission" date="2014-02" db="EMBL/GenBank/DDBJ databases">
        <title>Genome sequence of Ureaplasma diversum strain 246.</title>
        <authorList>
            <person name="Sirand-Pugnet P."/>
            <person name="Breton M."/>
            <person name="Dordet-Frisoni E."/>
            <person name="Baranowski E."/>
            <person name="Barre A."/>
            <person name="Couture C."/>
            <person name="Dupuy V."/>
            <person name="Gaurivaud P."/>
            <person name="Jacob D."/>
            <person name="Lemaitre C."/>
            <person name="Manso-Silvan L."/>
            <person name="Nikolski M."/>
            <person name="Nouvel L.-X."/>
            <person name="Poumarat F."/>
            <person name="Tardy F."/>
            <person name="Thebault P."/>
            <person name="Theil S."/>
            <person name="Citti C."/>
            <person name="Thiaucourt F."/>
            <person name="Blanchard A."/>
        </authorList>
    </citation>
    <scope>NUCLEOTIDE SEQUENCE [LARGE SCALE GENOMIC DNA]</scope>
    <source>
        <strain evidence="7 8">NCTC 246</strain>
    </source>
</reference>
<dbReference type="GO" id="GO:0003729">
    <property type="term" value="F:mRNA binding"/>
    <property type="evidence" value="ECO:0007669"/>
    <property type="project" value="TreeGrafter"/>
</dbReference>
<evidence type="ECO:0000259" key="6">
    <source>
        <dbReference type="Pfam" id="PF16320"/>
    </source>
</evidence>
<sequence>MSSKLTIEQFIAAIKEMSMLELNDLVKAIETEFGVSAAAPVAMAAAPAAAEAPTEVTIKLLEAGANKVGVIKLIREITGLGLMEAKAAAETAGSVIKEDVKVEEANELKKKFDELGAKVELA</sequence>
<dbReference type="SUPFAM" id="SSF48300">
    <property type="entry name" value="Ribosomal protein L7/12, oligomerisation (N-terminal) domain"/>
    <property type="match status" value="1"/>
</dbReference>
<keyword evidence="8" id="KW-1185">Reference proteome</keyword>
<comment type="function">
    <text evidence="4">Forms part of the ribosomal stalk which helps the ribosome interact with GTP-bound translation factors. Is thus essential for accurate translation.</text>
</comment>
<comment type="subunit">
    <text evidence="4">Homodimer. Part of the ribosomal stalk of the 50S ribosomal subunit. Forms a multimeric L10(L12)X complex, where L10 forms an elongated spine to which 2 to 4 L12 dimers bind in a sequential fashion. Binds GTP-bound translation factors.</text>
</comment>
<dbReference type="InterPro" id="IPR000206">
    <property type="entry name" value="Ribosomal_bL12"/>
</dbReference>
<dbReference type="SUPFAM" id="SSF54736">
    <property type="entry name" value="ClpS-like"/>
    <property type="match status" value="1"/>
</dbReference>
<dbReference type="PANTHER" id="PTHR45987:SF4">
    <property type="entry name" value="LARGE RIBOSOMAL SUBUNIT PROTEIN BL12M"/>
    <property type="match status" value="1"/>
</dbReference>
<organism evidence="7 8">
    <name type="scientific">Ureaplasma diversum NCTC 246</name>
    <dbReference type="NCBI Taxonomy" id="1188241"/>
    <lineage>
        <taxon>Bacteria</taxon>
        <taxon>Bacillati</taxon>
        <taxon>Mycoplasmatota</taxon>
        <taxon>Mycoplasmoidales</taxon>
        <taxon>Mycoplasmoidaceae</taxon>
        <taxon>Ureaplasma</taxon>
    </lineage>
</organism>
<dbReference type="InterPro" id="IPR014719">
    <property type="entry name" value="Ribosomal_bL12_C/ClpS-like"/>
</dbReference>
<evidence type="ECO:0000259" key="5">
    <source>
        <dbReference type="Pfam" id="PF00542"/>
    </source>
</evidence>
<name>A0A084EZL3_9BACT</name>
<dbReference type="Gene3D" id="1.20.5.710">
    <property type="entry name" value="Single helix bin"/>
    <property type="match status" value="1"/>
</dbReference>
<dbReference type="EMBL" id="JFDP01000043">
    <property type="protein sequence ID" value="KEZ23405.1"/>
    <property type="molecule type" value="Genomic_DNA"/>
</dbReference>
<dbReference type="RefSeq" id="WP_038102513.1">
    <property type="nucleotide sequence ID" value="NZ_JFDP01000043.1"/>
</dbReference>
<gene>
    <name evidence="4 7" type="primary">rplL</name>
    <name evidence="7" type="ORF">UDIV_3050</name>
</gene>
<dbReference type="Gene3D" id="3.30.1390.10">
    <property type="match status" value="1"/>
</dbReference>
<dbReference type="InterPro" id="IPR008932">
    <property type="entry name" value="Ribosomal_bL12_oligo"/>
</dbReference>
<dbReference type="PANTHER" id="PTHR45987">
    <property type="entry name" value="39S RIBOSOMAL PROTEIN L12"/>
    <property type="match status" value="1"/>
</dbReference>
<dbReference type="Pfam" id="PF16320">
    <property type="entry name" value="Ribosomal_L12_N"/>
    <property type="match status" value="1"/>
</dbReference>
<dbReference type="GO" id="GO:0006412">
    <property type="term" value="P:translation"/>
    <property type="evidence" value="ECO:0007669"/>
    <property type="project" value="UniProtKB-UniRule"/>
</dbReference>
<protein>
    <recommendedName>
        <fullName evidence="4">Large ribosomal subunit protein bL12</fullName>
    </recommendedName>
</protein>
<evidence type="ECO:0000256" key="3">
    <source>
        <dbReference type="ARBA" id="ARBA00023274"/>
    </source>
</evidence>
<dbReference type="CDD" id="cd00387">
    <property type="entry name" value="Ribosomal_L7_L12"/>
    <property type="match status" value="1"/>
</dbReference>
<feature type="domain" description="Large ribosomal subunit protein bL12 oligomerization" evidence="6">
    <location>
        <begin position="6"/>
        <end position="52"/>
    </location>
</feature>
<dbReference type="GO" id="GO:0022625">
    <property type="term" value="C:cytosolic large ribosomal subunit"/>
    <property type="evidence" value="ECO:0007669"/>
    <property type="project" value="TreeGrafter"/>
</dbReference>
<dbReference type="InterPro" id="IPR036235">
    <property type="entry name" value="Ribosomal_bL12_oligo_N_sf"/>
</dbReference>